<evidence type="ECO:0000256" key="6">
    <source>
        <dbReference type="ARBA" id="ARBA00049024"/>
    </source>
</evidence>
<evidence type="ECO:0000313" key="10">
    <source>
        <dbReference type="Proteomes" id="UP000199448"/>
    </source>
</evidence>
<keyword evidence="2 7" id="KW-0028">Amino-acid biosynthesis</keyword>
<keyword evidence="7" id="KW-0963">Cytoplasm</keyword>
<dbReference type="STRING" id="390640.SAMN04488034_101208"/>
<evidence type="ECO:0000256" key="7">
    <source>
        <dbReference type="HAMAP-Rule" id="MF_00412"/>
    </source>
</evidence>
<comment type="similarity">
    <text evidence="7">Belongs to the gamma-glutamyl phosphate reductase family.</text>
</comment>
<dbReference type="Gene3D" id="3.40.309.10">
    <property type="entry name" value="Aldehyde Dehydrogenase, Chain A, domain 2"/>
    <property type="match status" value="1"/>
</dbReference>
<dbReference type="GO" id="GO:0004350">
    <property type="term" value="F:glutamate-5-semialdehyde dehydrogenase activity"/>
    <property type="evidence" value="ECO:0007669"/>
    <property type="project" value="UniProtKB-UniRule"/>
</dbReference>
<dbReference type="OrthoDB" id="9809970at2"/>
<dbReference type="InterPro" id="IPR012134">
    <property type="entry name" value="Glu-5-SA_DH"/>
</dbReference>
<evidence type="ECO:0000256" key="3">
    <source>
        <dbReference type="ARBA" id="ARBA00022650"/>
    </source>
</evidence>
<dbReference type="Proteomes" id="UP000199448">
    <property type="component" value="Unassembled WGS sequence"/>
</dbReference>
<feature type="domain" description="Aldehyde dehydrogenase" evidence="8">
    <location>
        <begin position="5"/>
        <end position="271"/>
    </location>
</feature>
<evidence type="ECO:0000256" key="5">
    <source>
        <dbReference type="ARBA" id="ARBA00023002"/>
    </source>
</evidence>
<sequence>MNTLLTIDERNAVLRSMAKLVEQEKENILKANKIDLDNYSGDDLAMEDRLKVDDSKIKGMVASLEHLASQEDPVGVERFSFKHENGMQVYNKTASFGTVMIIYESRPDVTVEAAGIAFKSGNKILLKGGKESLNSNLRIVELWHQALKENNVSTEWVEYLQFDRKQTQEFLAHPTQPVDLIVPRGGERLIKFVKDNSSAQVIVSGRGNNFVYVHDQADIDIALNVILNGKTGKISACNAVDKVLIDSHLPNKEEFLKKLVERLSEYNVEFIADKTLEGKLENARPVKSEDEWYEEFLDYKILIGEVDSVSEAIAKINKYSGGHSASIISKDDQAAKQFMETVDNAAVYHNASTRFTDGGQLGLGGELAISTDKLHQRGPIGLQHLVTNKWYIHGNGQIR</sequence>
<organism evidence="9 10">
    <name type="scientific">Salinimicrobium catena</name>
    <dbReference type="NCBI Taxonomy" id="390640"/>
    <lineage>
        <taxon>Bacteria</taxon>
        <taxon>Pseudomonadati</taxon>
        <taxon>Bacteroidota</taxon>
        <taxon>Flavobacteriia</taxon>
        <taxon>Flavobacteriales</taxon>
        <taxon>Flavobacteriaceae</taxon>
        <taxon>Salinimicrobium</taxon>
    </lineage>
</organism>
<accession>A0A1H5HNM7</accession>
<keyword evidence="3 7" id="KW-0641">Proline biosynthesis</keyword>
<dbReference type="Pfam" id="PF00171">
    <property type="entry name" value="Aldedh"/>
    <property type="match status" value="1"/>
</dbReference>
<dbReference type="InterPro" id="IPR015590">
    <property type="entry name" value="Aldehyde_DH_dom"/>
</dbReference>
<dbReference type="PANTHER" id="PTHR11063">
    <property type="entry name" value="GLUTAMATE SEMIALDEHYDE DEHYDROGENASE"/>
    <property type="match status" value="1"/>
</dbReference>
<dbReference type="InterPro" id="IPR000965">
    <property type="entry name" value="GPR_dom"/>
</dbReference>
<dbReference type="EMBL" id="FNUG01000001">
    <property type="protein sequence ID" value="SEE29626.1"/>
    <property type="molecule type" value="Genomic_DNA"/>
</dbReference>
<dbReference type="GO" id="GO:0005737">
    <property type="term" value="C:cytoplasm"/>
    <property type="evidence" value="ECO:0007669"/>
    <property type="project" value="UniProtKB-SubCell"/>
</dbReference>
<dbReference type="AlphaFoldDB" id="A0A1H5HNM7"/>
<keyword evidence="10" id="KW-1185">Reference proteome</keyword>
<protein>
    <recommendedName>
        <fullName evidence="7">Gamma-glutamyl phosphate reductase</fullName>
        <shortName evidence="7">GPR</shortName>
        <ecNumber evidence="7">1.2.1.41</ecNumber>
    </recommendedName>
    <alternativeName>
        <fullName evidence="7">Glutamate-5-semialdehyde dehydrogenase</fullName>
    </alternativeName>
    <alternativeName>
        <fullName evidence="7">Glutamyl-gamma-semialdehyde dehydrogenase</fullName>
        <shortName evidence="7">GSA dehydrogenase</shortName>
    </alternativeName>
</protein>
<dbReference type="CDD" id="cd07079">
    <property type="entry name" value="ALDH_F18-19_ProA-GPR"/>
    <property type="match status" value="1"/>
</dbReference>
<dbReference type="SUPFAM" id="SSF53720">
    <property type="entry name" value="ALDH-like"/>
    <property type="match status" value="1"/>
</dbReference>
<name>A0A1H5HNM7_9FLAO</name>
<dbReference type="HAMAP" id="MF_00412">
    <property type="entry name" value="ProA"/>
    <property type="match status" value="1"/>
</dbReference>
<gene>
    <name evidence="7" type="primary">proA</name>
    <name evidence="9" type="ORF">SAMN04488034_101208</name>
</gene>
<dbReference type="PANTHER" id="PTHR11063:SF8">
    <property type="entry name" value="DELTA-1-PYRROLINE-5-CARBOXYLATE SYNTHASE"/>
    <property type="match status" value="1"/>
</dbReference>
<comment type="catalytic activity">
    <reaction evidence="6 7">
        <text>L-glutamate 5-semialdehyde + phosphate + NADP(+) = L-glutamyl 5-phosphate + NADPH + H(+)</text>
        <dbReference type="Rhea" id="RHEA:19541"/>
        <dbReference type="ChEBI" id="CHEBI:15378"/>
        <dbReference type="ChEBI" id="CHEBI:43474"/>
        <dbReference type="ChEBI" id="CHEBI:57783"/>
        <dbReference type="ChEBI" id="CHEBI:58066"/>
        <dbReference type="ChEBI" id="CHEBI:58274"/>
        <dbReference type="ChEBI" id="CHEBI:58349"/>
        <dbReference type="EC" id="1.2.1.41"/>
    </reaction>
</comment>
<dbReference type="InterPro" id="IPR016161">
    <property type="entry name" value="Ald_DH/histidinol_DH"/>
</dbReference>
<evidence type="ECO:0000313" key="9">
    <source>
        <dbReference type="EMBL" id="SEE29626.1"/>
    </source>
</evidence>
<dbReference type="NCBIfam" id="NF001221">
    <property type="entry name" value="PRK00197.1"/>
    <property type="match status" value="1"/>
</dbReference>
<dbReference type="PIRSF" id="PIRSF000151">
    <property type="entry name" value="GPR"/>
    <property type="match status" value="1"/>
</dbReference>
<dbReference type="RefSeq" id="WP_093110871.1">
    <property type="nucleotide sequence ID" value="NZ_FNGG01000001.1"/>
</dbReference>
<dbReference type="UniPathway" id="UPA00098">
    <property type="reaction ID" value="UER00360"/>
</dbReference>
<dbReference type="GO" id="GO:0050661">
    <property type="term" value="F:NADP binding"/>
    <property type="evidence" value="ECO:0007669"/>
    <property type="project" value="InterPro"/>
</dbReference>
<dbReference type="InterPro" id="IPR016163">
    <property type="entry name" value="Ald_DH_C"/>
</dbReference>
<dbReference type="GO" id="GO:0055129">
    <property type="term" value="P:L-proline biosynthetic process"/>
    <property type="evidence" value="ECO:0007669"/>
    <property type="project" value="UniProtKB-UniRule"/>
</dbReference>
<dbReference type="NCBIfam" id="TIGR00407">
    <property type="entry name" value="proA"/>
    <property type="match status" value="1"/>
</dbReference>
<keyword evidence="5 7" id="KW-0560">Oxidoreductase</keyword>
<evidence type="ECO:0000256" key="1">
    <source>
        <dbReference type="ARBA" id="ARBA00004985"/>
    </source>
</evidence>
<comment type="pathway">
    <text evidence="1 7">Amino-acid biosynthesis; L-proline biosynthesis; L-glutamate 5-semialdehyde from L-glutamate: step 2/2.</text>
</comment>
<evidence type="ECO:0000256" key="4">
    <source>
        <dbReference type="ARBA" id="ARBA00022857"/>
    </source>
</evidence>
<proteinExistence type="inferred from homology"/>
<keyword evidence="4 7" id="KW-0521">NADP</keyword>
<dbReference type="Gene3D" id="3.40.605.10">
    <property type="entry name" value="Aldehyde Dehydrogenase, Chain A, domain 1"/>
    <property type="match status" value="1"/>
</dbReference>
<evidence type="ECO:0000256" key="2">
    <source>
        <dbReference type="ARBA" id="ARBA00022605"/>
    </source>
</evidence>
<evidence type="ECO:0000259" key="8">
    <source>
        <dbReference type="Pfam" id="PF00171"/>
    </source>
</evidence>
<comment type="function">
    <text evidence="7">Catalyzes the NADPH-dependent reduction of L-glutamate 5-phosphate into L-glutamate 5-semialdehyde and phosphate. The product spontaneously undergoes cyclization to form 1-pyrroline-5-carboxylate.</text>
</comment>
<dbReference type="EC" id="1.2.1.41" evidence="7"/>
<dbReference type="InterPro" id="IPR016162">
    <property type="entry name" value="Ald_DH_N"/>
</dbReference>
<comment type="subcellular location">
    <subcellularLocation>
        <location evidence="7">Cytoplasm</location>
    </subcellularLocation>
</comment>
<reference evidence="9 10" key="1">
    <citation type="submission" date="2016-10" db="EMBL/GenBank/DDBJ databases">
        <authorList>
            <person name="de Groot N.N."/>
        </authorList>
    </citation>
    <scope>NUCLEOTIDE SEQUENCE [LARGE SCALE GENOMIC DNA]</scope>
    <source>
        <strain evidence="9 10">DSM 23553</strain>
    </source>
</reference>